<dbReference type="SMART" id="SM00419">
    <property type="entry name" value="HTH_CRP"/>
    <property type="match status" value="1"/>
</dbReference>
<dbReference type="SUPFAM" id="SSF46785">
    <property type="entry name" value="Winged helix' DNA-binding domain"/>
    <property type="match status" value="1"/>
</dbReference>
<evidence type="ECO:0000313" key="7">
    <source>
        <dbReference type="Proteomes" id="UP001500427"/>
    </source>
</evidence>
<sequence>MNVDLGLLSDLAPQERREVVASMHRHTYAAGDVVFHEGDPADSVHFVVEGRVVAQRSSERGDRLAYAVMGPGQAFGELAMVVRGGRRTATIEVVEPTVTLALRFADFERLCARHPEVGRLLVRLLAARVNRLTEALMEALHTPAELRVVRSLVALRGVYSRGAQAISPVAVPLNQTALAELAGVTRPTANRVLRRLEAAGVVALDRGRVTVLDLTALRHAGRPG</sequence>
<evidence type="ECO:0000256" key="1">
    <source>
        <dbReference type="ARBA" id="ARBA00023015"/>
    </source>
</evidence>
<dbReference type="PROSITE" id="PS00889">
    <property type="entry name" value="CNMP_BINDING_2"/>
    <property type="match status" value="1"/>
</dbReference>
<keyword evidence="3" id="KW-0804">Transcription</keyword>
<comment type="caution">
    <text evidence="6">The sequence shown here is derived from an EMBL/GenBank/DDBJ whole genome shotgun (WGS) entry which is preliminary data.</text>
</comment>
<accession>A0ABP9JA24</accession>
<dbReference type="Pfam" id="PF00027">
    <property type="entry name" value="cNMP_binding"/>
    <property type="match status" value="1"/>
</dbReference>
<evidence type="ECO:0000256" key="3">
    <source>
        <dbReference type="ARBA" id="ARBA00023163"/>
    </source>
</evidence>
<evidence type="ECO:0000259" key="5">
    <source>
        <dbReference type="PROSITE" id="PS51063"/>
    </source>
</evidence>
<dbReference type="PROSITE" id="PS51063">
    <property type="entry name" value="HTH_CRP_2"/>
    <property type="match status" value="1"/>
</dbReference>
<dbReference type="PROSITE" id="PS50042">
    <property type="entry name" value="CNMP_BINDING_3"/>
    <property type="match status" value="1"/>
</dbReference>
<dbReference type="Pfam" id="PF13545">
    <property type="entry name" value="HTH_Crp_2"/>
    <property type="match status" value="1"/>
</dbReference>
<dbReference type="SMART" id="SM00100">
    <property type="entry name" value="cNMP"/>
    <property type="match status" value="1"/>
</dbReference>
<dbReference type="InterPro" id="IPR014710">
    <property type="entry name" value="RmlC-like_jellyroll"/>
</dbReference>
<proteinExistence type="predicted"/>
<dbReference type="EMBL" id="BAABIW010000014">
    <property type="protein sequence ID" value="GAA5025576.1"/>
    <property type="molecule type" value="Genomic_DNA"/>
</dbReference>
<reference evidence="7" key="1">
    <citation type="journal article" date="2019" name="Int. J. Syst. Evol. Microbiol.">
        <title>The Global Catalogue of Microorganisms (GCM) 10K type strain sequencing project: providing services to taxonomists for standard genome sequencing and annotation.</title>
        <authorList>
            <consortium name="The Broad Institute Genomics Platform"/>
            <consortium name="The Broad Institute Genome Sequencing Center for Infectious Disease"/>
            <person name="Wu L."/>
            <person name="Ma J."/>
        </authorList>
    </citation>
    <scope>NUCLEOTIDE SEQUENCE [LARGE SCALE GENOMIC DNA]</scope>
    <source>
        <strain evidence="7">JCM 17687</strain>
    </source>
</reference>
<dbReference type="InterPro" id="IPR036388">
    <property type="entry name" value="WH-like_DNA-bd_sf"/>
</dbReference>
<dbReference type="InterPro" id="IPR018490">
    <property type="entry name" value="cNMP-bd_dom_sf"/>
</dbReference>
<dbReference type="InterPro" id="IPR012318">
    <property type="entry name" value="HTH_CRP"/>
</dbReference>
<dbReference type="InterPro" id="IPR050397">
    <property type="entry name" value="Env_Response_Regulators"/>
</dbReference>
<dbReference type="Gene3D" id="2.60.120.10">
    <property type="entry name" value="Jelly Rolls"/>
    <property type="match status" value="1"/>
</dbReference>
<feature type="domain" description="HTH crp-type" evidence="5">
    <location>
        <begin position="142"/>
        <end position="215"/>
    </location>
</feature>
<dbReference type="CDD" id="cd00038">
    <property type="entry name" value="CAP_ED"/>
    <property type="match status" value="1"/>
</dbReference>
<keyword evidence="2" id="KW-0238">DNA-binding</keyword>
<evidence type="ECO:0000259" key="4">
    <source>
        <dbReference type="PROSITE" id="PS50042"/>
    </source>
</evidence>
<dbReference type="Proteomes" id="UP001500427">
    <property type="component" value="Unassembled WGS sequence"/>
</dbReference>
<dbReference type="RefSeq" id="WP_345507191.1">
    <property type="nucleotide sequence ID" value="NZ_BAABIW010000014.1"/>
</dbReference>
<dbReference type="InterPro" id="IPR036390">
    <property type="entry name" value="WH_DNA-bd_sf"/>
</dbReference>
<dbReference type="InterPro" id="IPR000595">
    <property type="entry name" value="cNMP-bd_dom"/>
</dbReference>
<dbReference type="SUPFAM" id="SSF51206">
    <property type="entry name" value="cAMP-binding domain-like"/>
    <property type="match status" value="1"/>
</dbReference>
<keyword evidence="1" id="KW-0805">Transcription regulation</keyword>
<evidence type="ECO:0000256" key="2">
    <source>
        <dbReference type="ARBA" id="ARBA00023125"/>
    </source>
</evidence>
<protein>
    <submittedName>
        <fullName evidence="6">Crp/Fnr family transcriptional regulator</fullName>
    </submittedName>
</protein>
<organism evidence="6 7">
    <name type="scientific">Terrabacter aeriphilus</name>
    <dbReference type="NCBI Taxonomy" id="515662"/>
    <lineage>
        <taxon>Bacteria</taxon>
        <taxon>Bacillati</taxon>
        <taxon>Actinomycetota</taxon>
        <taxon>Actinomycetes</taxon>
        <taxon>Micrococcales</taxon>
        <taxon>Intrasporangiaceae</taxon>
        <taxon>Terrabacter</taxon>
    </lineage>
</organism>
<dbReference type="InterPro" id="IPR018488">
    <property type="entry name" value="cNMP-bd_CS"/>
</dbReference>
<name>A0ABP9JA24_9MICO</name>
<dbReference type="Gene3D" id="1.10.10.10">
    <property type="entry name" value="Winged helix-like DNA-binding domain superfamily/Winged helix DNA-binding domain"/>
    <property type="match status" value="1"/>
</dbReference>
<gene>
    <name evidence="6" type="ORF">GCM10023258_18590</name>
</gene>
<dbReference type="PANTHER" id="PTHR24567:SF68">
    <property type="entry name" value="DNA-BINDING TRANSCRIPTIONAL DUAL REGULATOR CRP"/>
    <property type="match status" value="1"/>
</dbReference>
<dbReference type="PANTHER" id="PTHR24567">
    <property type="entry name" value="CRP FAMILY TRANSCRIPTIONAL REGULATORY PROTEIN"/>
    <property type="match status" value="1"/>
</dbReference>
<feature type="domain" description="Cyclic nucleotide-binding" evidence="4">
    <location>
        <begin position="7"/>
        <end position="128"/>
    </location>
</feature>
<evidence type="ECO:0000313" key="6">
    <source>
        <dbReference type="EMBL" id="GAA5025576.1"/>
    </source>
</evidence>
<keyword evidence="7" id="KW-1185">Reference proteome</keyword>